<dbReference type="EMBL" id="AFBQ01000292">
    <property type="protein sequence ID" value="EHY30699.1"/>
    <property type="molecule type" value="Genomic_DNA"/>
</dbReference>
<evidence type="ECO:0000256" key="3">
    <source>
        <dbReference type="ARBA" id="ARBA00023163"/>
    </source>
</evidence>
<dbReference type="PANTHER" id="PTHR43214:SF41">
    <property type="entry name" value="NITRATE_NITRITE RESPONSE REGULATOR PROTEIN NARP"/>
    <property type="match status" value="1"/>
</dbReference>
<sequence length="229" mass="25215">MTQSKTIRVYVTADTEAEALRIVDRLGADPDIRIAGYASTRAKMEEDLTQPGGPKVDLLVTDVVLSGVDVTPVVARVRRLQEDTDILVYTTNTSDSTVMRAILAGAMGYLLKGDQEDLETSIRLLRGGGSPVSPVVARNVLRAIQTRSLNMRQTRRRPTEANDLSQRETEILSLLAKGISFADIAQILSISPHTVTAHIKKIYRKLQVHSRGEAVYEATCLGILQERFN</sequence>
<dbReference type="STRING" id="762967.HMPREF9440_01948"/>
<dbReference type="InterPro" id="IPR011006">
    <property type="entry name" value="CheY-like_superfamily"/>
</dbReference>
<organism evidence="7 8">
    <name type="scientific">Sutterella parvirubra YIT 11816</name>
    <dbReference type="NCBI Taxonomy" id="762967"/>
    <lineage>
        <taxon>Bacteria</taxon>
        <taxon>Pseudomonadati</taxon>
        <taxon>Pseudomonadota</taxon>
        <taxon>Betaproteobacteria</taxon>
        <taxon>Burkholderiales</taxon>
        <taxon>Sutterellaceae</taxon>
        <taxon>Sutterella</taxon>
    </lineage>
</organism>
<evidence type="ECO:0000313" key="8">
    <source>
        <dbReference type="Proteomes" id="UP000004956"/>
    </source>
</evidence>
<dbReference type="Proteomes" id="UP000004956">
    <property type="component" value="Unassembled WGS sequence"/>
</dbReference>
<dbReference type="InterPro" id="IPR016032">
    <property type="entry name" value="Sig_transdc_resp-reg_C-effctor"/>
</dbReference>
<dbReference type="SUPFAM" id="SSF52172">
    <property type="entry name" value="CheY-like"/>
    <property type="match status" value="1"/>
</dbReference>
<feature type="domain" description="Response regulatory" evidence="6">
    <location>
        <begin position="8"/>
        <end position="127"/>
    </location>
</feature>
<gene>
    <name evidence="7" type="ORF">HMPREF9440_01948</name>
</gene>
<dbReference type="GO" id="GO:0000160">
    <property type="term" value="P:phosphorelay signal transduction system"/>
    <property type="evidence" value="ECO:0007669"/>
    <property type="project" value="InterPro"/>
</dbReference>
<keyword evidence="4" id="KW-0597">Phosphoprotein</keyword>
<reference evidence="7 8" key="1">
    <citation type="submission" date="2011-11" db="EMBL/GenBank/DDBJ databases">
        <authorList>
            <person name="Weinstock G."/>
            <person name="Sodergren E."/>
            <person name="Clifton S."/>
            <person name="Fulton L."/>
            <person name="Fulton B."/>
            <person name="Courtney L."/>
            <person name="Fronick C."/>
            <person name="Harrison M."/>
            <person name="Strong C."/>
            <person name="Farmer C."/>
            <person name="Delahaunty K."/>
            <person name="Markovic C."/>
            <person name="Hall O."/>
            <person name="Minx P."/>
            <person name="Tomlinson C."/>
            <person name="Mitreva M."/>
            <person name="Hou S."/>
            <person name="Chen J."/>
            <person name="Wollam A."/>
            <person name="Pepin K.H."/>
            <person name="Johnson M."/>
            <person name="Bhonagiri V."/>
            <person name="Zhang X."/>
            <person name="Suruliraj S."/>
            <person name="Warren W."/>
            <person name="Chinwalla A."/>
            <person name="Mardis E.R."/>
            <person name="Wilson R.K."/>
        </authorList>
    </citation>
    <scope>NUCLEOTIDE SEQUENCE [LARGE SCALE GENOMIC DNA]</scope>
    <source>
        <strain evidence="7 8">YIT 11816</strain>
    </source>
</reference>
<dbReference type="Pfam" id="PF00196">
    <property type="entry name" value="GerE"/>
    <property type="match status" value="1"/>
</dbReference>
<dbReference type="OrthoDB" id="3623000at2"/>
<dbReference type="AlphaFoldDB" id="H3KGR6"/>
<dbReference type="GO" id="GO:0003677">
    <property type="term" value="F:DNA binding"/>
    <property type="evidence" value="ECO:0007669"/>
    <property type="project" value="UniProtKB-KW"/>
</dbReference>
<evidence type="ECO:0000256" key="4">
    <source>
        <dbReference type="PROSITE-ProRule" id="PRU00169"/>
    </source>
</evidence>
<dbReference type="Pfam" id="PF00072">
    <property type="entry name" value="Response_reg"/>
    <property type="match status" value="1"/>
</dbReference>
<dbReference type="PATRIC" id="fig|762967.3.peg.1533"/>
<comment type="caution">
    <text evidence="7">The sequence shown here is derived from an EMBL/GenBank/DDBJ whole genome shotgun (WGS) entry which is preliminary data.</text>
</comment>
<feature type="modified residue" description="4-aspartylphosphate" evidence="4">
    <location>
        <position position="62"/>
    </location>
</feature>
<dbReference type="InterPro" id="IPR039420">
    <property type="entry name" value="WalR-like"/>
</dbReference>
<proteinExistence type="predicted"/>
<feature type="domain" description="HTH luxR-type" evidence="5">
    <location>
        <begin position="157"/>
        <end position="222"/>
    </location>
</feature>
<evidence type="ECO:0000259" key="5">
    <source>
        <dbReference type="PROSITE" id="PS50043"/>
    </source>
</evidence>
<dbReference type="PRINTS" id="PR00038">
    <property type="entry name" value="HTHLUXR"/>
</dbReference>
<dbReference type="HOGENOM" id="CLU_000445_90_10_4"/>
<dbReference type="InterPro" id="IPR000792">
    <property type="entry name" value="Tscrpt_reg_LuxR_C"/>
</dbReference>
<keyword evidence="2" id="KW-0238">DNA-binding</keyword>
<evidence type="ECO:0000313" key="7">
    <source>
        <dbReference type="EMBL" id="EHY30699.1"/>
    </source>
</evidence>
<dbReference type="Gene3D" id="3.40.50.2300">
    <property type="match status" value="1"/>
</dbReference>
<dbReference type="SMART" id="SM00421">
    <property type="entry name" value="HTH_LUXR"/>
    <property type="match status" value="1"/>
</dbReference>
<dbReference type="PANTHER" id="PTHR43214">
    <property type="entry name" value="TWO-COMPONENT RESPONSE REGULATOR"/>
    <property type="match status" value="1"/>
</dbReference>
<evidence type="ECO:0000256" key="2">
    <source>
        <dbReference type="ARBA" id="ARBA00023125"/>
    </source>
</evidence>
<evidence type="ECO:0000256" key="1">
    <source>
        <dbReference type="ARBA" id="ARBA00023015"/>
    </source>
</evidence>
<keyword evidence="3" id="KW-0804">Transcription</keyword>
<dbReference type="CDD" id="cd06170">
    <property type="entry name" value="LuxR_C_like"/>
    <property type="match status" value="1"/>
</dbReference>
<accession>H3KGR6</accession>
<dbReference type="SMART" id="SM00448">
    <property type="entry name" value="REC"/>
    <property type="match status" value="1"/>
</dbReference>
<dbReference type="SUPFAM" id="SSF46894">
    <property type="entry name" value="C-terminal effector domain of the bipartite response regulators"/>
    <property type="match status" value="1"/>
</dbReference>
<dbReference type="PROSITE" id="PS50043">
    <property type="entry name" value="HTH_LUXR_2"/>
    <property type="match status" value="1"/>
</dbReference>
<dbReference type="PROSITE" id="PS50110">
    <property type="entry name" value="RESPONSE_REGULATORY"/>
    <property type="match status" value="1"/>
</dbReference>
<keyword evidence="1" id="KW-0805">Transcription regulation</keyword>
<evidence type="ECO:0000259" key="6">
    <source>
        <dbReference type="PROSITE" id="PS50110"/>
    </source>
</evidence>
<dbReference type="RefSeq" id="WP_008543130.1">
    <property type="nucleotide sequence ID" value="NZ_JH605003.1"/>
</dbReference>
<name>H3KGR6_9BURK</name>
<dbReference type="InterPro" id="IPR001789">
    <property type="entry name" value="Sig_transdc_resp-reg_receiver"/>
</dbReference>
<keyword evidence="8" id="KW-1185">Reference proteome</keyword>
<dbReference type="GO" id="GO:0006355">
    <property type="term" value="P:regulation of DNA-templated transcription"/>
    <property type="evidence" value="ECO:0007669"/>
    <property type="project" value="InterPro"/>
</dbReference>
<protein>
    <submittedName>
        <fullName evidence="7">Transcriptional regulator, LuxR family</fullName>
    </submittedName>
</protein>